<evidence type="ECO:0000313" key="2">
    <source>
        <dbReference type="Proteomes" id="UP000247540"/>
    </source>
</evidence>
<keyword evidence="2" id="KW-1185">Reference proteome</keyword>
<dbReference type="RefSeq" id="WP_158529003.1">
    <property type="nucleotide sequence ID" value="NZ_JAMOFZ010000004.1"/>
</dbReference>
<gene>
    <name evidence="1" type="ORF">DFQ15_104116</name>
</gene>
<dbReference type="Proteomes" id="UP000247540">
    <property type="component" value="Unassembled WGS sequence"/>
</dbReference>
<reference evidence="1 2" key="1">
    <citation type="submission" date="2018-06" db="EMBL/GenBank/DDBJ databases">
        <title>Genomic Encyclopedia of Type Strains, Phase III (KMG-III): the genomes of soil and plant-associated and newly described type strains.</title>
        <authorList>
            <person name="Whitman W."/>
        </authorList>
    </citation>
    <scope>NUCLEOTIDE SEQUENCE [LARGE SCALE GENOMIC DNA]</scope>
    <source>
        <strain evidence="1 2">CECT 7646</strain>
    </source>
</reference>
<accession>A0A318SPJ3</accession>
<proteinExistence type="predicted"/>
<comment type="caution">
    <text evidence="1">The sequence shown here is derived from an EMBL/GenBank/DDBJ whole genome shotgun (WGS) entry which is preliminary data.</text>
</comment>
<evidence type="ECO:0000313" key="1">
    <source>
        <dbReference type="EMBL" id="PYE78923.1"/>
    </source>
</evidence>
<name>A0A318SPJ3_9BURK</name>
<protein>
    <submittedName>
        <fullName evidence="1">Uncharacterized protein</fullName>
    </submittedName>
</protein>
<organism evidence="1 2">
    <name type="scientific">Xylophilus ampelinus</name>
    <dbReference type="NCBI Taxonomy" id="54067"/>
    <lineage>
        <taxon>Bacteria</taxon>
        <taxon>Pseudomonadati</taxon>
        <taxon>Pseudomonadota</taxon>
        <taxon>Betaproteobacteria</taxon>
        <taxon>Burkholderiales</taxon>
        <taxon>Xylophilus</taxon>
    </lineage>
</organism>
<dbReference type="EMBL" id="QJTC01000004">
    <property type="protein sequence ID" value="PYE78923.1"/>
    <property type="molecule type" value="Genomic_DNA"/>
</dbReference>
<dbReference type="AlphaFoldDB" id="A0A318SPJ3"/>
<sequence>MHLAVTHSLRTGQTVPSAVLDNLGRGAAGAAVRNPRLIAGAGRPAD</sequence>